<organism evidence="2 3">
    <name type="scientific">Candidatus Polarisedimenticola svalbardensis</name>
    <dbReference type="NCBI Taxonomy" id="2886004"/>
    <lineage>
        <taxon>Bacteria</taxon>
        <taxon>Pseudomonadati</taxon>
        <taxon>Acidobacteriota</taxon>
        <taxon>Candidatus Polarisedimenticolia</taxon>
        <taxon>Candidatus Polarisedimenticolales</taxon>
        <taxon>Candidatus Polarisedimenticolaceae</taxon>
        <taxon>Candidatus Polarisedimenticola</taxon>
    </lineage>
</organism>
<protein>
    <submittedName>
        <fullName evidence="2">SRPBCC family protein</fullName>
    </submittedName>
</protein>
<evidence type="ECO:0000313" key="2">
    <source>
        <dbReference type="EMBL" id="MBD3867167.1"/>
    </source>
</evidence>
<dbReference type="Proteomes" id="UP000648239">
    <property type="component" value="Unassembled WGS sequence"/>
</dbReference>
<dbReference type="Gene3D" id="3.30.530.20">
    <property type="match status" value="1"/>
</dbReference>
<dbReference type="EMBL" id="JACXWD010000007">
    <property type="protein sequence ID" value="MBD3867167.1"/>
    <property type="molecule type" value="Genomic_DNA"/>
</dbReference>
<feature type="transmembrane region" description="Helical" evidence="1">
    <location>
        <begin position="6"/>
        <end position="25"/>
    </location>
</feature>
<evidence type="ECO:0000256" key="1">
    <source>
        <dbReference type="SAM" id="Phobius"/>
    </source>
</evidence>
<dbReference type="AlphaFoldDB" id="A0A8J7CC99"/>
<dbReference type="InterPro" id="IPR019587">
    <property type="entry name" value="Polyketide_cyclase/dehydratase"/>
</dbReference>
<reference evidence="2 3" key="1">
    <citation type="submission" date="2020-08" db="EMBL/GenBank/DDBJ databases">
        <title>Acidobacteriota in marine sediments use diverse sulfur dissimilation pathways.</title>
        <authorList>
            <person name="Wasmund K."/>
        </authorList>
    </citation>
    <scope>NUCLEOTIDE SEQUENCE [LARGE SCALE GENOMIC DNA]</scope>
    <source>
        <strain evidence="2">MAG AM4</strain>
    </source>
</reference>
<proteinExistence type="predicted"/>
<gene>
    <name evidence="2" type="ORF">IFK94_03495</name>
</gene>
<keyword evidence="1" id="KW-1133">Transmembrane helix</keyword>
<accession>A0A8J7CC99</accession>
<name>A0A8J7CC99_9BACT</name>
<sequence>MKILKWLAIIIAVLVVLFVLIGFTLPKDYTVERSVVIKAEPAAVHTLVGELKAWDQWTPWLEADPTIETTFGATTTGVGARQSWTGESGSGQLTFTQCSPDTGVLYDMSFNDGKYVSIGALDYKAADGGTEVTWRMAGEMGGNPISRYFGAMMDAMVGPMFEKGLNKLKTAAESLPPMEAETAVEEEPAA</sequence>
<keyword evidence="1" id="KW-0812">Transmembrane</keyword>
<keyword evidence="1" id="KW-0472">Membrane</keyword>
<dbReference type="CDD" id="cd07818">
    <property type="entry name" value="SRPBCC_1"/>
    <property type="match status" value="1"/>
</dbReference>
<dbReference type="SUPFAM" id="SSF55961">
    <property type="entry name" value="Bet v1-like"/>
    <property type="match status" value="1"/>
</dbReference>
<dbReference type="Pfam" id="PF10604">
    <property type="entry name" value="Polyketide_cyc2"/>
    <property type="match status" value="1"/>
</dbReference>
<comment type="caution">
    <text evidence="2">The sequence shown here is derived from an EMBL/GenBank/DDBJ whole genome shotgun (WGS) entry which is preliminary data.</text>
</comment>
<dbReference type="InterPro" id="IPR023393">
    <property type="entry name" value="START-like_dom_sf"/>
</dbReference>
<evidence type="ECO:0000313" key="3">
    <source>
        <dbReference type="Proteomes" id="UP000648239"/>
    </source>
</evidence>